<feature type="region of interest" description="Disordered" evidence="1">
    <location>
        <begin position="1"/>
        <end position="45"/>
    </location>
</feature>
<name>A0AAD2GXJ4_9AGAR</name>
<proteinExistence type="predicted"/>
<evidence type="ECO:0000313" key="3">
    <source>
        <dbReference type="Proteomes" id="UP001295794"/>
    </source>
</evidence>
<comment type="caution">
    <text evidence="2">The sequence shown here is derived from an EMBL/GenBank/DDBJ whole genome shotgun (WGS) entry which is preliminary data.</text>
</comment>
<sequence length="272" mass="29966">MNSSSLPVFVASSPGQPSMQHSANSRKRADSEGSGSNPLSVQSGPAIKKLCPQPLVSHHALHRTSARLARKRINHPYSAAYISHSRDSQAYLEPCLEEPDTRIPILIETNCVDFRVSGDDDDDDDDDDEPCPRSRFSPWTPSPVPDSLSVSNASSPSSPSSSSSSSSSFLDLNSPLPWEHDTPPPPTPFPPAWDWETSLALSMLRHESKARHCGQLAHPRPGHGWPTLVEDVRRLESMAMDIVAEREGLTLTEIHEAEDEPEDVSFWYDIDL</sequence>
<dbReference type="EMBL" id="CAVNYO010000048">
    <property type="protein sequence ID" value="CAK5264139.1"/>
    <property type="molecule type" value="Genomic_DNA"/>
</dbReference>
<feature type="compositionally biased region" description="Polar residues" evidence="1">
    <location>
        <begin position="13"/>
        <end position="23"/>
    </location>
</feature>
<reference evidence="2" key="1">
    <citation type="submission" date="2023-11" db="EMBL/GenBank/DDBJ databases">
        <authorList>
            <person name="De Vega J J."/>
            <person name="De Vega J J."/>
        </authorList>
    </citation>
    <scope>NUCLEOTIDE SEQUENCE</scope>
</reference>
<gene>
    <name evidence="2" type="ORF">MYCIT1_LOCUS4075</name>
</gene>
<keyword evidence="3" id="KW-1185">Reference proteome</keyword>
<dbReference type="Proteomes" id="UP001295794">
    <property type="component" value="Unassembled WGS sequence"/>
</dbReference>
<feature type="compositionally biased region" description="Acidic residues" evidence="1">
    <location>
        <begin position="119"/>
        <end position="129"/>
    </location>
</feature>
<feature type="compositionally biased region" description="Polar residues" evidence="1">
    <location>
        <begin position="33"/>
        <end position="43"/>
    </location>
</feature>
<accession>A0AAD2GXJ4</accession>
<protein>
    <submittedName>
        <fullName evidence="2">Uncharacterized protein</fullName>
    </submittedName>
</protein>
<feature type="compositionally biased region" description="Low complexity" evidence="1">
    <location>
        <begin position="145"/>
        <end position="177"/>
    </location>
</feature>
<dbReference type="AlphaFoldDB" id="A0AAD2GXJ4"/>
<evidence type="ECO:0000313" key="2">
    <source>
        <dbReference type="EMBL" id="CAK5264139.1"/>
    </source>
</evidence>
<organism evidence="2 3">
    <name type="scientific">Mycena citricolor</name>
    <dbReference type="NCBI Taxonomy" id="2018698"/>
    <lineage>
        <taxon>Eukaryota</taxon>
        <taxon>Fungi</taxon>
        <taxon>Dikarya</taxon>
        <taxon>Basidiomycota</taxon>
        <taxon>Agaricomycotina</taxon>
        <taxon>Agaricomycetes</taxon>
        <taxon>Agaricomycetidae</taxon>
        <taxon>Agaricales</taxon>
        <taxon>Marasmiineae</taxon>
        <taxon>Mycenaceae</taxon>
        <taxon>Mycena</taxon>
    </lineage>
</organism>
<feature type="region of interest" description="Disordered" evidence="1">
    <location>
        <begin position="115"/>
        <end position="193"/>
    </location>
</feature>
<evidence type="ECO:0000256" key="1">
    <source>
        <dbReference type="SAM" id="MobiDB-lite"/>
    </source>
</evidence>